<protein>
    <submittedName>
        <fullName evidence="1">Uncharacterized protein</fullName>
    </submittedName>
</protein>
<dbReference type="EMBL" id="KN832982">
    <property type="protein sequence ID" value="KIM86338.1"/>
    <property type="molecule type" value="Genomic_DNA"/>
</dbReference>
<dbReference type="HOGENOM" id="CLU_2979889_0_0_1"/>
<evidence type="ECO:0000313" key="2">
    <source>
        <dbReference type="Proteomes" id="UP000054166"/>
    </source>
</evidence>
<keyword evidence="2" id="KW-1185">Reference proteome</keyword>
<dbReference type="Proteomes" id="UP000054166">
    <property type="component" value="Unassembled WGS sequence"/>
</dbReference>
<accession>A0A0C3BJ38</accession>
<dbReference type="InParanoid" id="A0A0C3BJ38"/>
<name>A0A0C3BJ38_PILCF</name>
<gene>
    <name evidence="1" type="ORF">PILCRDRAFT_322619</name>
</gene>
<sequence length="58" mass="6574">MEMKAISTCHSTTSSPLANLRDTVCADMRYAILDLLYSPHIADNLLYPLYSQTKAHWT</sequence>
<proteinExistence type="predicted"/>
<dbReference type="AlphaFoldDB" id="A0A0C3BJ38"/>
<reference evidence="1 2" key="1">
    <citation type="submission" date="2014-04" db="EMBL/GenBank/DDBJ databases">
        <authorList>
            <consortium name="DOE Joint Genome Institute"/>
            <person name="Kuo A."/>
            <person name="Tarkka M."/>
            <person name="Buscot F."/>
            <person name="Kohler A."/>
            <person name="Nagy L.G."/>
            <person name="Floudas D."/>
            <person name="Copeland A."/>
            <person name="Barry K.W."/>
            <person name="Cichocki N."/>
            <person name="Veneault-Fourrey C."/>
            <person name="LaButti K."/>
            <person name="Lindquist E.A."/>
            <person name="Lipzen A."/>
            <person name="Lundell T."/>
            <person name="Morin E."/>
            <person name="Murat C."/>
            <person name="Sun H."/>
            <person name="Tunlid A."/>
            <person name="Henrissat B."/>
            <person name="Grigoriev I.V."/>
            <person name="Hibbett D.S."/>
            <person name="Martin F."/>
            <person name="Nordberg H.P."/>
            <person name="Cantor M.N."/>
            <person name="Hua S.X."/>
        </authorList>
    </citation>
    <scope>NUCLEOTIDE SEQUENCE [LARGE SCALE GENOMIC DNA]</scope>
    <source>
        <strain evidence="1 2">F 1598</strain>
    </source>
</reference>
<organism evidence="1 2">
    <name type="scientific">Piloderma croceum (strain F 1598)</name>
    <dbReference type="NCBI Taxonomy" id="765440"/>
    <lineage>
        <taxon>Eukaryota</taxon>
        <taxon>Fungi</taxon>
        <taxon>Dikarya</taxon>
        <taxon>Basidiomycota</taxon>
        <taxon>Agaricomycotina</taxon>
        <taxon>Agaricomycetes</taxon>
        <taxon>Agaricomycetidae</taxon>
        <taxon>Atheliales</taxon>
        <taxon>Atheliaceae</taxon>
        <taxon>Piloderma</taxon>
    </lineage>
</organism>
<reference evidence="2" key="2">
    <citation type="submission" date="2015-01" db="EMBL/GenBank/DDBJ databases">
        <title>Evolutionary Origins and Diversification of the Mycorrhizal Mutualists.</title>
        <authorList>
            <consortium name="DOE Joint Genome Institute"/>
            <consortium name="Mycorrhizal Genomics Consortium"/>
            <person name="Kohler A."/>
            <person name="Kuo A."/>
            <person name="Nagy L.G."/>
            <person name="Floudas D."/>
            <person name="Copeland A."/>
            <person name="Barry K.W."/>
            <person name="Cichocki N."/>
            <person name="Veneault-Fourrey C."/>
            <person name="LaButti K."/>
            <person name="Lindquist E.A."/>
            <person name="Lipzen A."/>
            <person name="Lundell T."/>
            <person name="Morin E."/>
            <person name="Murat C."/>
            <person name="Riley R."/>
            <person name="Ohm R."/>
            <person name="Sun H."/>
            <person name="Tunlid A."/>
            <person name="Henrissat B."/>
            <person name="Grigoriev I.V."/>
            <person name="Hibbett D.S."/>
            <person name="Martin F."/>
        </authorList>
    </citation>
    <scope>NUCLEOTIDE SEQUENCE [LARGE SCALE GENOMIC DNA]</scope>
    <source>
        <strain evidence="2">F 1598</strain>
    </source>
</reference>
<evidence type="ECO:0000313" key="1">
    <source>
        <dbReference type="EMBL" id="KIM86338.1"/>
    </source>
</evidence>